<feature type="non-terminal residue" evidence="2">
    <location>
        <position position="1"/>
    </location>
</feature>
<dbReference type="EMBL" id="CAJVQA010009422">
    <property type="protein sequence ID" value="CAG8684688.1"/>
    <property type="molecule type" value="Genomic_DNA"/>
</dbReference>
<keyword evidence="3" id="KW-1185">Reference proteome</keyword>
<accession>A0A9N9HIS4</accession>
<evidence type="ECO:0000313" key="3">
    <source>
        <dbReference type="Proteomes" id="UP000789759"/>
    </source>
</evidence>
<gene>
    <name evidence="2" type="ORF">CPELLU_LOCUS10991</name>
</gene>
<dbReference type="AlphaFoldDB" id="A0A9N9HIS4"/>
<feature type="region of interest" description="Disordered" evidence="1">
    <location>
        <begin position="1"/>
        <end position="30"/>
    </location>
</feature>
<evidence type="ECO:0000256" key="1">
    <source>
        <dbReference type="SAM" id="MobiDB-lite"/>
    </source>
</evidence>
<dbReference type="OrthoDB" id="2431193at2759"/>
<dbReference type="Proteomes" id="UP000789759">
    <property type="component" value="Unassembled WGS sequence"/>
</dbReference>
<evidence type="ECO:0000313" key="2">
    <source>
        <dbReference type="EMBL" id="CAG8684688.1"/>
    </source>
</evidence>
<name>A0A9N9HIS4_9GLOM</name>
<comment type="caution">
    <text evidence="2">The sequence shown here is derived from an EMBL/GenBank/DDBJ whole genome shotgun (WGS) entry which is preliminary data.</text>
</comment>
<reference evidence="2" key="1">
    <citation type="submission" date="2021-06" db="EMBL/GenBank/DDBJ databases">
        <authorList>
            <person name="Kallberg Y."/>
            <person name="Tangrot J."/>
            <person name="Rosling A."/>
        </authorList>
    </citation>
    <scope>NUCLEOTIDE SEQUENCE</scope>
    <source>
        <strain evidence="2">FL966</strain>
    </source>
</reference>
<proteinExistence type="predicted"/>
<sequence>VNNQDEKATSEDTVEVHASHESQRQDTDKRNIQIDTETKSYLDAIIQSTASAIMENMRQYIDQQLEAQREWNLRCIETINQCFAQLEQTNLIGSVENNRLQEGNYPSTLIINSLLARINPEYVQLREVELDEVKLVKYKLTNRKFPVLSYMSLKPLSDGQKIIELLPIKPSLPNKTWKLLAFGSFINFQDFAYKNIVNSMKYESKDTVLQTSKSGAISTKKRTRSTSFKDISEWLMAFKAYIESVLMLYKNHEQELNAYCDYINELCMRYDFAAVIRDIEAEGKNLDITIAKDGS</sequence>
<protein>
    <submittedName>
        <fullName evidence="2">7051_t:CDS:1</fullName>
    </submittedName>
</protein>
<organism evidence="2 3">
    <name type="scientific">Cetraspora pellucida</name>
    <dbReference type="NCBI Taxonomy" id="1433469"/>
    <lineage>
        <taxon>Eukaryota</taxon>
        <taxon>Fungi</taxon>
        <taxon>Fungi incertae sedis</taxon>
        <taxon>Mucoromycota</taxon>
        <taxon>Glomeromycotina</taxon>
        <taxon>Glomeromycetes</taxon>
        <taxon>Diversisporales</taxon>
        <taxon>Gigasporaceae</taxon>
        <taxon>Cetraspora</taxon>
    </lineage>
</organism>